<dbReference type="InterPro" id="IPR052846">
    <property type="entry name" value="ECM-enzyme_regulator"/>
</dbReference>
<dbReference type="PaxDb" id="44689-DDB0206527"/>
<dbReference type="PhylomeDB" id="Q54VG9"/>
<dbReference type="InParanoid" id="Q54VG9"/>
<dbReference type="Proteomes" id="UP000002195">
    <property type="component" value="Unassembled WGS sequence"/>
</dbReference>
<dbReference type="AlphaFoldDB" id="Q54VG9"/>
<dbReference type="GeneID" id="8622520"/>
<dbReference type="dictyBase" id="DDB_G0280339"/>
<evidence type="ECO:0000256" key="1">
    <source>
        <dbReference type="ARBA" id="ARBA00022729"/>
    </source>
</evidence>
<proteinExistence type="predicted"/>
<evidence type="ECO:0000313" key="4">
    <source>
        <dbReference type="Proteomes" id="UP000002195"/>
    </source>
</evidence>
<dbReference type="InterPro" id="IPR001673">
    <property type="entry name" value="S_mold_repeat"/>
</dbReference>
<dbReference type="GO" id="GO:0031012">
    <property type="term" value="C:extracellular matrix"/>
    <property type="evidence" value="ECO:0000318"/>
    <property type="project" value="GO_Central"/>
</dbReference>
<protein>
    <submittedName>
        <fullName evidence="3">Uncharacterized protein</fullName>
    </submittedName>
</protein>
<reference evidence="3 4" key="1">
    <citation type="journal article" date="2005" name="Nature">
        <title>The genome of the social amoeba Dictyostelium discoideum.</title>
        <authorList>
            <consortium name="The Dictyostelium discoideum Sequencing Consortium"/>
            <person name="Eichinger L."/>
            <person name="Pachebat J.A."/>
            <person name="Glockner G."/>
            <person name="Rajandream M.A."/>
            <person name="Sucgang R."/>
            <person name="Berriman M."/>
            <person name="Song J."/>
            <person name="Olsen R."/>
            <person name="Szafranski K."/>
            <person name="Xu Q."/>
            <person name="Tunggal B."/>
            <person name="Kummerfeld S."/>
            <person name="Madera M."/>
            <person name="Konfortov B.A."/>
            <person name="Rivero F."/>
            <person name="Bankier A.T."/>
            <person name="Lehmann R."/>
            <person name="Hamlin N."/>
            <person name="Davies R."/>
            <person name="Gaudet P."/>
            <person name="Fey P."/>
            <person name="Pilcher K."/>
            <person name="Chen G."/>
            <person name="Saunders D."/>
            <person name="Sodergren E."/>
            <person name="Davis P."/>
            <person name="Kerhornou A."/>
            <person name="Nie X."/>
            <person name="Hall N."/>
            <person name="Anjard C."/>
            <person name="Hemphill L."/>
            <person name="Bason N."/>
            <person name="Farbrother P."/>
            <person name="Desany B."/>
            <person name="Just E."/>
            <person name="Morio T."/>
            <person name="Rost R."/>
            <person name="Churcher C."/>
            <person name="Cooper J."/>
            <person name="Haydock S."/>
            <person name="van Driessche N."/>
            <person name="Cronin A."/>
            <person name="Goodhead I."/>
            <person name="Muzny D."/>
            <person name="Mourier T."/>
            <person name="Pain A."/>
            <person name="Lu M."/>
            <person name="Harper D."/>
            <person name="Lindsay R."/>
            <person name="Hauser H."/>
            <person name="James K."/>
            <person name="Quiles M."/>
            <person name="Madan Babu M."/>
            <person name="Saito T."/>
            <person name="Buchrieser C."/>
            <person name="Wardroper A."/>
            <person name="Felder M."/>
            <person name="Thangavelu M."/>
            <person name="Johnson D."/>
            <person name="Knights A."/>
            <person name="Loulseged H."/>
            <person name="Mungall K."/>
            <person name="Oliver K."/>
            <person name="Price C."/>
            <person name="Quail M.A."/>
            <person name="Urushihara H."/>
            <person name="Hernandez J."/>
            <person name="Rabbinowitsch E."/>
            <person name="Steffen D."/>
            <person name="Sanders M."/>
            <person name="Ma J."/>
            <person name="Kohara Y."/>
            <person name="Sharp S."/>
            <person name="Simmonds M."/>
            <person name="Spiegler S."/>
            <person name="Tivey A."/>
            <person name="Sugano S."/>
            <person name="White B."/>
            <person name="Walker D."/>
            <person name="Woodward J."/>
            <person name="Winckler T."/>
            <person name="Tanaka Y."/>
            <person name="Shaulsky G."/>
            <person name="Schleicher M."/>
            <person name="Weinstock G."/>
            <person name="Rosenthal A."/>
            <person name="Cox E.C."/>
            <person name="Chisholm R.L."/>
            <person name="Gibbs R."/>
            <person name="Loomis W.F."/>
            <person name="Platzer M."/>
            <person name="Kay R.R."/>
            <person name="Williams J."/>
            <person name="Dear P.H."/>
            <person name="Noegel A.A."/>
            <person name="Barrell B."/>
            <person name="Kuspa A."/>
        </authorList>
    </citation>
    <scope>NUCLEOTIDE SEQUENCE [LARGE SCALE GENOMIC DNA]</scope>
    <source>
        <strain evidence="3 4">AX4</strain>
    </source>
</reference>
<dbReference type="eggNOG" id="ENOG502RCST">
    <property type="taxonomic scope" value="Eukaryota"/>
</dbReference>
<accession>Q54VG9</accession>
<dbReference type="VEuPathDB" id="AmoebaDB:DDB_G0280339"/>
<dbReference type="PANTHER" id="PTHR31797">
    <property type="entry name" value="EXTRACELLULAR MATRIX PROTEIN A-RELATED"/>
    <property type="match status" value="1"/>
</dbReference>
<dbReference type="EMBL" id="AAFI02000035">
    <property type="protein sequence ID" value="EAL67396.1"/>
    <property type="molecule type" value="Genomic_DNA"/>
</dbReference>
<dbReference type="PANTHER" id="PTHR31797:SF2">
    <property type="entry name" value="CYCLIC NUCLEOTIDE PHOSPHODIESTERASE INHIBITOR"/>
    <property type="match status" value="1"/>
</dbReference>
<evidence type="ECO:0000256" key="2">
    <source>
        <dbReference type="SAM" id="SignalP"/>
    </source>
</evidence>
<feature type="chain" id="PRO_5004250242" evidence="2">
    <location>
        <begin position="20"/>
        <end position="237"/>
    </location>
</feature>
<keyword evidence="4" id="KW-1185">Reference proteome</keyword>
<dbReference type="KEGG" id="ddi:DDB_G0280339"/>
<dbReference type="RefSeq" id="XP_641386.1">
    <property type="nucleotide sequence ID" value="XM_636294.1"/>
</dbReference>
<evidence type="ECO:0000313" key="3">
    <source>
        <dbReference type="EMBL" id="EAL67396.1"/>
    </source>
</evidence>
<dbReference type="HOGENOM" id="CLU_102388_0_0_1"/>
<organism evidence="3 4">
    <name type="scientific">Dictyostelium discoideum</name>
    <name type="common">Social amoeba</name>
    <dbReference type="NCBI Taxonomy" id="44689"/>
    <lineage>
        <taxon>Eukaryota</taxon>
        <taxon>Amoebozoa</taxon>
        <taxon>Evosea</taxon>
        <taxon>Eumycetozoa</taxon>
        <taxon>Dictyostelia</taxon>
        <taxon>Dictyosteliales</taxon>
        <taxon>Dictyosteliaceae</taxon>
        <taxon>Dictyostelium</taxon>
    </lineage>
</organism>
<dbReference type="GO" id="GO:0099120">
    <property type="term" value="P:socially cooperative development"/>
    <property type="evidence" value="ECO:0000318"/>
    <property type="project" value="GO_Central"/>
</dbReference>
<feature type="signal peptide" evidence="2">
    <location>
        <begin position="1"/>
        <end position="19"/>
    </location>
</feature>
<dbReference type="GO" id="GO:0005576">
    <property type="term" value="C:extracellular region"/>
    <property type="evidence" value="ECO:0000318"/>
    <property type="project" value="GO_Central"/>
</dbReference>
<dbReference type="Pfam" id="PF00526">
    <property type="entry name" value="Dicty_CTDC"/>
    <property type="match status" value="4"/>
</dbReference>
<comment type="caution">
    <text evidence="3">The sequence shown here is derived from an EMBL/GenBank/DDBJ whole genome shotgun (WGS) entry which is preliminary data.</text>
</comment>
<name>Q54VG9_DICDI</name>
<gene>
    <name evidence="3" type="ORF">DDB_G0280339</name>
</gene>
<keyword evidence="1 2" id="KW-0732">Signal</keyword>
<sequence>MKSIIILSFILSIISFSNGTIVKCTSASCSSLNNNCVNHYCNPRAGCYGIDKCVRIDACHIVSCDLNNGSCINTKANCDDGDPCTDDFCHNGYGCFSLPNNKHPSVICQKNCNDNNPCTDDFCDFTNTCQHTLKNCEDNDFCTIDSCGPNGCVHTNISCDDNDPCTSDFCSIMYGCYHEQIECSIKVPCSTDIECNRYNLCETYTCDLISNICKYSTKFCNGFPCINNECMTGVIYN</sequence>